<evidence type="ECO:0000256" key="6">
    <source>
        <dbReference type="ARBA" id="ARBA00022984"/>
    </source>
</evidence>
<reference evidence="18 19" key="1">
    <citation type="submission" date="2018-07" db="EMBL/GenBank/DDBJ databases">
        <title>Bacillus sp. YLB-04 draft genome sequence.</title>
        <authorList>
            <person name="Yu L."/>
            <person name="Tang X."/>
        </authorList>
    </citation>
    <scope>NUCLEOTIDE SEQUENCE [LARGE SCALE GENOMIC DNA]</scope>
    <source>
        <strain evidence="18 19">YLB-04</strain>
    </source>
</reference>
<keyword evidence="4 17" id="KW-0812">Transmembrane</keyword>
<accession>A0A3D8GVP8</accession>
<comment type="subcellular location">
    <subcellularLocation>
        <location evidence="1">Membrane</location>
        <topology evidence="1">Multi-pass membrane protein</topology>
    </subcellularLocation>
</comment>
<dbReference type="InterPro" id="IPR001182">
    <property type="entry name" value="FtsW/RodA"/>
</dbReference>
<evidence type="ECO:0000256" key="5">
    <source>
        <dbReference type="ARBA" id="ARBA00022960"/>
    </source>
</evidence>
<dbReference type="GO" id="GO:0005886">
    <property type="term" value="C:plasma membrane"/>
    <property type="evidence" value="ECO:0007669"/>
    <property type="project" value="TreeGrafter"/>
</dbReference>
<dbReference type="GO" id="GO:0008360">
    <property type="term" value="P:regulation of cell shape"/>
    <property type="evidence" value="ECO:0007669"/>
    <property type="project" value="UniProtKB-KW"/>
</dbReference>
<evidence type="ECO:0000256" key="8">
    <source>
        <dbReference type="ARBA" id="ARBA00023136"/>
    </source>
</evidence>
<evidence type="ECO:0000256" key="10">
    <source>
        <dbReference type="ARBA" id="ARBA00033270"/>
    </source>
</evidence>
<comment type="similarity">
    <text evidence="11">Belongs to the SEDS family. FtsW subfamily.</text>
</comment>
<evidence type="ECO:0000256" key="3">
    <source>
        <dbReference type="ARBA" id="ARBA00022679"/>
    </source>
</evidence>
<evidence type="ECO:0000256" key="15">
    <source>
        <dbReference type="ARBA" id="ARBA00049902"/>
    </source>
</evidence>
<evidence type="ECO:0000256" key="13">
    <source>
        <dbReference type="ARBA" id="ARBA00041418"/>
    </source>
</evidence>
<dbReference type="AlphaFoldDB" id="A0A3D8GVP8"/>
<sequence>MLKKILKSYDYSLIAVIAVLSIFGLVMVYSASMAFAVQRYGVAPDHFFQKQKLFLIGAAVIFSFFAFFPYKIMRSTRLLAPMVMMSLLGLGGILIFGKVAGNAQSWYQVGGVSIQPSEFAKLAVIIYLSAVYAKKQSYINEFNKGVVPPLLYLVFVCALIMIQPDYGTAGIIILIAMAIILSSGMNWKNIFKLIGIGALALIVFSLALHDKIFSEERLQRVTVLEDPFKDELDEGFHLSNSLLSIGSGGITGLGLGKGVQKLGYLPESHTDFIIAVVAEELGIVGVAFVLFCIGFIVLKGIYIGMKCKDPFGSLLALGISSMIGIQSAINLAGVSGMIPLTGVPLPFVSYGGSSIIQLAIASGILVNVSMFANYERKFKAKQAQNPPAPAMSEPIRARR</sequence>
<dbReference type="InterPro" id="IPR018365">
    <property type="entry name" value="Cell_cycle_FtsW-rel_CS"/>
</dbReference>
<keyword evidence="6" id="KW-0573">Peptidoglycan synthesis</keyword>
<dbReference type="OrthoDB" id="9768187at2"/>
<name>A0A3D8GVP8_9BACI</name>
<evidence type="ECO:0000256" key="11">
    <source>
        <dbReference type="ARBA" id="ARBA00038053"/>
    </source>
</evidence>
<evidence type="ECO:0000256" key="12">
    <source>
        <dbReference type="ARBA" id="ARBA00041185"/>
    </source>
</evidence>
<keyword evidence="2" id="KW-0328">Glycosyltransferase</keyword>
<feature type="transmembrane region" description="Helical" evidence="17">
    <location>
        <begin position="168"/>
        <end position="185"/>
    </location>
</feature>
<feature type="transmembrane region" description="Helical" evidence="17">
    <location>
        <begin position="190"/>
        <end position="208"/>
    </location>
</feature>
<gene>
    <name evidence="18" type="ORF">DRW41_02440</name>
</gene>
<dbReference type="Pfam" id="PF01098">
    <property type="entry name" value="FTSW_RODA_SPOVE"/>
    <property type="match status" value="1"/>
</dbReference>
<comment type="function">
    <text evidence="16">Peptidoglycan polymerase that is essential for cell division.</text>
</comment>
<dbReference type="GO" id="GO:0032153">
    <property type="term" value="C:cell division site"/>
    <property type="evidence" value="ECO:0007669"/>
    <property type="project" value="TreeGrafter"/>
</dbReference>
<evidence type="ECO:0000313" key="18">
    <source>
        <dbReference type="EMBL" id="RDU38442.1"/>
    </source>
</evidence>
<dbReference type="GO" id="GO:0008955">
    <property type="term" value="F:peptidoglycan glycosyltransferase activity"/>
    <property type="evidence" value="ECO:0007669"/>
    <property type="project" value="UniProtKB-EC"/>
</dbReference>
<keyword evidence="7 17" id="KW-1133">Transmembrane helix</keyword>
<feature type="transmembrane region" description="Helical" evidence="17">
    <location>
        <begin position="354"/>
        <end position="374"/>
    </location>
</feature>
<evidence type="ECO:0000256" key="16">
    <source>
        <dbReference type="ARBA" id="ARBA00049966"/>
    </source>
</evidence>
<evidence type="ECO:0000256" key="4">
    <source>
        <dbReference type="ARBA" id="ARBA00022692"/>
    </source>
</evidence>
<keyword evidence="19" id="KW-1185">Reference proteome</keyword>
<feature type="transmembrane region" description="Helical" evidence="17">
    <location>
        <begin position="113"/>
        <end position="133"/>
    </location>
</feature>
<keyword evidence="18" id="KW-0131">Cell cycle</keyword>
<dbReference type="PANTHER" id="PTHR30474:SF2">
    <property type="entry name" value="PEPTIDOGLYCAN GLYCOSYLTRANSFERASE FTSW-RELATED"/>
    <property type="match status" value="1"/>
</dbReference>
<dbReference type="GO" id="GO:0015648">
    <property type="term" value="F:lipid-linked peptidoglycan transporter activity"/>
    <property type="evidence" value="ECO:0007669"/>
    <property type="project" value="TreeGrafter"/>
</dbReference>
<feature type="transmembrane region" description="Helical" evidence="17">
    <location>
        <begin position="82"/>
        <end position="101"/>
    </location>
</feature>
<comment type="catalytic activity">
    <reaction evidence="15">
        <text>[GlcNAc-(1-&gt;4)-Mur2Ac(oyl-L-Ala-gamma-D-Glu-L-Lys-D-Ala-D-Ala)](n)-di-trans,octa-cis-undecaprenyl diphosphate + beta-D-GlcNAc-(1-&gt;4)-Mur2Ac(oyl-L-Ala-gamma-D-Glu-L-Lys-D-Ala-D-Ala)-di-trans,octa-cis-undecaprenyl diphosphate = [GlcNAc-(1-&gt;4)-Mur2Ac(oyl-L-Ala-gamma-D-Glu-L-Lys-D-Ala-D-Ala)](n+1)-di-trans,octa-cis-undecaprenyl diphosphate + di-trans,octa-cis-undecaprenyl diphosphate + H(+)</text>
        <dbReference type="Rhea" id="RHEA:23708"/>
        <dbReference type="Rhea" id="RHEA-COMP:9602"/>
        <dbReference type="Rhea" id="RHEA-COMP:9603"/>
        <dbReference type="ChEBI" id="CHEBI:15378"/>
        <dbReference type="ChEBI" id="CHEBI:58405"/>
        <dbReference type="ChEBI" id="CHEBI:60033"/>
        <dbReference type="ChEBI" id="CHEBI:78435"/>
        <dbReference type="EC" id="2.4.99.28"/>
    </reaction>
</comment>
<evidence type="ECO:0000256" key="2">
    <source>
        <dbReference type="ARBA" id="ARBA00022676"/>
    </source>
</evidence>
<evidence type="ECO:0000256" key="17">
    <source>
        <dbReference type="SAM" id="Phobius"/>
    </source>
</evidence>
<evidence type="ECO:0000256" key="7">
    <source>
        <dbReference type="ARBA" id="ARBA00022989"/>
    </source>
</evidence>
<feature type="transmembrane region" description="Helical" evidence="17">
    <location>
        <begin position="310"/>
        <end position="334"/>
    </location>
</feature>
<proteinExistence type="inferred from homology"/>
<evidence type="ECO:0000313" key="19">
    <source>
        <dbReference type="Proteomes" id="UP000257144"/>
    </source>
</evidence>
<feature type="transmembrane region" description="Helical" evidence="17">
    <location>
        <begin position="12"/>
        <end position="33"/>
    </location>
</feature>
<dbReference type="Proteomes" id="UP000257144">
    <property type="component" value="Unassembled WGS sequence"/>
</dbReference>
<organism evidence="18 19">
    <name type="scientific">Neobacillus piezotolerans</name>
    <dbReference type="NCBI Taxonomy" id="2259171"/>
    <lineage>
        <taxon>Bacteria</taxon>
        <taxon>Bacillati</taxon>
        <taxon>Bacillota</taxon>
        <taxon>Bacilli</taxon>
        <taxon>Bacillales</taxon>
        <taxon>Bacillaceae</taxon>
        <taxon>Neobacillus</taxon>
    </lineage>
</organism>
<dbReference type="PANTHER" id="PTHR30474">
    <property type="entry name" value="CELL CYCLE PROTEIN"/>
    <property type="match status" value="1"/>
</dbReference>
<dbReference type="GO" id="GO:0051301">
    <property type="term" value="P:cell division"/>
    <property type="evidence" value="ECO:0007669"/>
    <property type="project" value="UniProtKB-KW"/>
</dbReference>
<evidence type="ECO:0000256" key="14">
    <source>
        <dbReference type="ARBA" id="ARBA00044770"/>
    </source>
</evidence>
<dbReference type="EMBL" id="QNQT01000001">
    <property type="protein sequence ID" value="RDU38442.1"/>
    <property type="molecule type" value="Genomic_DNA"/>
</dbReference>
<dbReference type="PROSITE" id="PS00428">
    <property type="entry name" value="FTSW_RODA_SPOVE"/>
    <property type="match status" value="1"/>
</dbReference>
<keyword evidence="18" id="KW-0132">Cell division</keyword>
<keyword evidence="8 17" id="KW-0472">Membrane</keyword>
<comment type="caution">
    <text evidence="18">The sequence shown here is derived from an EMBL/GenBank/DDBJ whole genome shotgun (WGS) entry which is preliminary data.</text>
</comment>
<evidence type="ECO:0000256" key="1">
    <source>
        <dbReference type="ARBA" id="ARBA00004141"/>
    </source>
</evidence>
<dbReference type="RefSeq" id="WP_115450363.1">
    <property type="nucleotide sequence ID" value="NZ_QNQT01000001.1"/>
</dbReference>
<evidence type="ECO:0000256" key="9">
    <source>
        <dbReference type="ARBA" id="ARBA00032370"/>
    </source>
</evidence>
<dbReference type="EC" id="2.4.99.28" evidence="14"/>
<keyword evidence="3" id="KW-0808">Transferase</keyword>
<keyword evidence="5" id="KW-0133">Cell shape</keyword>
<protein>
    <recommendedName>
        <fullName evidence="12">Probable peptidoglycan glycosyltransferase FtsW</fullName>
        <ecNumber evidence="14">2.4.99.28</ecNumber>
    </recommendedName>
    <alternativeName>
        <fullName evidence="13">Cell division protein FtsW</fullName>
    </alternativeName>
    <alternativeName>
        <fullName evidence="10">Cell wall polymerase</fullName>
    </alternativeName>
    <alternativeName>
        <fullName evidence="9">Peptidoglycan polymerase</fullName>
    </alternativeName>
</protein>
<dbReference type="GO" id="GO:0009252">
    <property type="term" value="P:peptidoglycan biosynthetic process"/>
    <property type="evidence" value="ECO:0007669"/>
    <property type="project" value="UniProtKB-KW"/>
</dbReference>
<feature type="transmembrane region" description="Helical" evidence="17">
    <location>
        <begin position="145"/>
        <end position="162"/>
    </location>
</feature>
<feature type="transmembrane region" description="Helical" evidence="17">
    <location>
        <begin position="272"/>
        <end position="298"/>
    </location>
</feature>
<feature type="transmembrane region" description="Helical" evidence="17">
    <location>
        <begin position="53"/>
        <end position="70"/>
    </location>
</feature>